<keyword evidence="2" id="KW-1185">Reference proteome</keyword>
<evidence type="ECO:0000313" key="1">
    <source>
        <dbReference type="EMBL" id="AGC61009.1"/>
    </source>
</evidence>
<dbReference type="HOGENOM" id="CLU_116680_0_0_11"/>
<accession>L7V6F9</accession>
<name>L7V6F9_MYCL1</name>
<evidence type="ECO:0000313" key="2">
    <source>
        <dbReference type="Proteomes" id="UP000011157"/>
    </source>
</evidence>
<gene>
    <name evidence="1" type="ordered locus">MULP_00980</name>
</gene>
<reference evidence="1 2" key="1">
    <citation type="journal article" date="2013" name="J. Bacteriol.">
        <title>Complete Genome Sequence of the Frog Pathogen Mycobacterium ulcerans Ecovar Liflandii.</title>
        <authorList>
            <person name="Tobias N.J."/>
            <person name="Doig K.D."/>
            <person name="Medema M.H."/>
            <person name="Chen H."/>
            <person name="Haring V."/>
            <person name="Moore R."/>
            <person name="Seemann T."/>
            <person name="Stinear T.P."/>
        </authorList>
    </citation>
    <scope>NUCLEOTIDE SEQUENCE [LARGE SCALE GENOMIC DNA]</scope>
    <source>
        <strain evidence="1 2">128FXT</strain>
    </source>
</reference>
<dbReference type="KEGG" id="mli:MULP_00980"/>
<dbReference type="Proteomes" id="UP000011157">
    <property type="component" value="Chromosome"/>
</dbReference>
<sequence length="203" mass="22114">MNERPPRQSARPIPHWLHESAADLVTRVRERGMTLTLDSAETFLAERHYTAAKQLGITEHTARPYLDDTALDAIADRLVATFATEEPGGNLFTLPRTAHISVASFGLLIAGLAETLLFFETYPAIDEDDRRARLHETTQLLSLAGLIQSAHADGAIAAPPAMFSRIARTLTNAADLTDNADLAVALRRDAMRARTAVTTADKS</sequence>
<proteinExistence type="predicted"/>
<dbReference type="PATRIC" id="fig|459424.11.peg.1003"/>
<dbReference type="EMBL" id="CP003899">
    <property type="protein sequence ID" value="AGC61009.1"/>
    <property type="molecule type" value="Genomic_DNA"/>
</dbReference>
<organism evidence="1 2">
    <name type="scientific">Mycobacterium liflandii (strain 128FXT)</name>
    <dbReference type="NCBI Taxonomy" id="459424"/>
    <lineage>
        <taxon>Bacteria</taxon>
        <taxon>Bacillati</taxon>
        <taxon>Actinomycetota</taxon>
        <taxon>Actinomycetes</taxon>
        <taxon>Mycobacteriales</taxon>
        <taxon>Mycobacteriaceae</taxon>
        <taxon>Mycobacterium</taxon>
        <taxon>Mycobacterium ulcerans group</taxon>
    </lineage>
</organism>
<protein>
    <submittedName>
        <fullName evidence="1">Uncharacterized protein</fullName>
    </submittedName>
</protein>
<dbReference type="AlphaFoldDB" id="L7V6F9"/>